<dbReference type="Pfam" id="PF13649">
    <property type="entry name" value="Methyltransf_25"/>
    <property type="match status" value="1"/>
</dbReference>
<dbReference type="EMBL" id="FWXK01000003">
    <property type="protein sequence ID" value="SMC36668.1"/>
    <property type="molecule type" value="Genomic_DNA"/>
</dbReference>
<gene>
    <name evidence="3" type="ORF">SAMN04487984_0760</name>
</gene>
<name>A0A1W1YLQ7_9LACT</name>
<keyword evidence="4" id="KW-1185">Reference proteome</keyword>
<dbReference type="GO" id="GO:0032259">
    <property type="term" value="P:methylation"/>
    <property type="evidence" value="ECO:0007669"/>
    <property type="project" value="UniProtKB-KW"/>
</dbReference>
<organism evidence="3 4">
    <name type="scientific">Aerococcus suis</name>
    <dbReference type="NCBI Taxonomy" id="371602"/>
    <lineage>
        <taxon>Bacteria</taxon>
        <taxon>Bacillati</taxon>
        <taxon>Bacillota</taxon>
        <taxon>Bacilli</taxon>
        <taxon>Lactobacillales</taxon>
        <taxon>Aerococcaceae</taxon>
        <taxon>Aerococcus</taxon>
    </lineage>
</organism>
<dbReference type="Gene3D" id="2.20.25.110">
    <property type="entry name" value="S-adenosyl-L-methionine-dependent methyltransferases"/>
    <property type="match status" value="1"/>
</dbReference>
<keyword evidence="3" id="KW-0489">Methyltransferase</keyword>
<evidence type="ECO:0000256" key="1">
    <source>
        <dbReference type="ARBA" id="ARBA00022679"/>
    </source>
</evidence>
<evidence type="ECO:0000313" key="4">
    <source>
        <dbReference type="Proteomes" id="UP000243884"/>
    </source>
</evidence>
<dbReference type="InterPro" id="IPR029063">
    <property type="entry name" value="SAM-dependent_MTases_sf"/>
</dbReference>
<sequence length="248" mass="28865">MGIYETFCEVYDSLFDDSLYPQWLSFTEKVVPELTSKTDWLDLGCGDGKLAVLAKQSNYSITGVDLSPTMIERAQSRAQEAKVNIPFKVADMLTFHFEDYHPQLITCFCDSLLYLNEYSKQEQVMRNVYHHLKANGVFIFDIIHPNWINYQYPGYTFVHEWDDVVFTWTSDQFRGENTIDHSLNMFLEDEDGRYERYEELHEQFVAPIEDYVSSLTAIGFTEVTVTADFSTDGPNDTSKRIFFTCRKG</sequence>
<dbReference type="CDD" id="cd02440">
    <property type="entry name" value="AdoMet_MTases"/>
    <property type="match status" value="1"/>
</dbReference>
<dbReference type="SUPFAM" id="SSF53335">
    <property type="entry name" value="S-adenosyl-L-methionine-dependent methyltransferases"/>
    <property type="match status" value="1"/>
</dbReference>
<dbReference type="PANTHER" id="PTHR43861">
    <property type="entry name" value="TRANS-ACONITATE 2-METHYLTRANSFERASE-RELATED"/>
    <property type="match status" value="1"/>
</dbReference>
<dbReference type="GO" id="GO:0008168">
    <property type="term" value="F:methyltransferase activity"/>
    <property type="evidence" value="ECO:0007669"/>
    <property type="project" value="UniProtKB-KW"/>
</dbReference>
<dbReference type="AlphaFoldDB" id="A0A1W1YLQ7"/>
<feature type="domain" description="Methyltransferase" evidence="2">
    <location>
        <begin position="41"/>
        <end position="136"/>
    </location>
</feature>
<dbReference type="STRING" id="371602.SAMN04487984_0760"/>
<evidence type="ECO:0000313" key="3">
    <source>
        <dbReference type="EMBL" id="SMC36668.1"/>
    </source>
</evidence>
<dbReference type="Proteomes" id="UP000243884">
    <property type="component" value="Unassembled WGS sequence"/>
</dbReference>
<proteinExistence type="predicted"/>
<reference evidence="4" key="1">
    <citation type="submission" date="2017-04" db="EMBL/GenBank/DDBJ databases">
        <authorList>
            <person name="Varghese N."/>
            <person name="Submissions S."/>
        </authorList>
    </citation>
    <scope>NUCLEOTIDE SEQUENCE [LARGE SCALE GENOMIC DNA]</scope>
    <source>
        <strain evidence="4">DSM 21500</strain>
    </source>
</reference>
<keyword evidence="1 3" id="KW-0808">Transferase</keyword>
<dbReference type="RefSeq" id="WP_084098738.1">
    <property type="nucleotide sequence ID" value="NZ_FWXK01000003.1"/>
</dbReference>
<accession>A0A1W1YLQ7</accession>
<dbReference type="InterPro" id="IPR041698">
    <property type="entry name" value="Methyltransf_25"/>
</dbReference>
<dbReference type="OrthoDB" id="9811589at2"/>
<evidence type="ECO:0000259" key="2">
    <source>
        <dbReference type="Pfam" id="PF13649"/>
    </source>
</evidence>
<dbReference type="Gene3D" id="3.40.50.150">
    <property type="entry name" value="Vaccinia Virus protein VP39"/>
    <property type="match status" value="1"/>
</dbReference>
<protein>
    <submittedName>
        <fullName evidence="3">Methyltransferase domain-containing protein</fullName>
    </submittedName>
</protein>